<name>A0A7F5R4X1_AGRPL</name>
<dbReference type="SUPFAM" id="SSF53613">
    <property type="entry name" value="Ribokinase-like"/>
    <property type="match status" value="1"/>
</dbReference>
<sequence length="320" mass="36042">MSKHFCIKEKPFVSKIFKMAESARVLSIQSHIVHGYVGNKCATFSLQVLGFEVDPINTVHYSNHTGRSIVKGQILTENELSEIAKGLSLNKLDNCYTHLLTGYVPTSTLLLRIVDLIKHLKSINPNLIYVCDPVMGDDQKLYVPEALVPIYKNFVVPLADIVIPNQYETELLTDKKISSLSDVQECINVLHEKGPKVVILSSFQLGNNNSLLSIASLKHGDLREELVIEIPRISGSYTGTGDLFAALFLAWMYKTNNCLKESLEKTIATLQAILKRTFNNTQDRGDNEEHTELQLIQSKDDIENPKVEIRARRNSKYNKL</sequence>
<dbReference type="NCBIfam" id="TIGR00687">
    <property type="entry name" value="pyridox_kin"/>
    <property type="match status" value="1"/>
</dbReference>
<evidence type="ECO:0000256" key="1">
    <source>
        <dbReference type="ARBA" id="ARBA00004750"/>
    </source>
</evidence>
<keyword evidence="16" id="KW-1185">Reference proteome</keyword>
<dbReference type="PANTHER" id="PTHR10534:SF2">
    <property type="entry name" value="PYRIDOXAL KINASE"/>
    <property type="match status" value="1"/>
</dbReference>
<comment type="catalytic activity">
    <reaction evidence="12">
        <text>pyridoxamine + ATP = pyridoxamine 5'-phosphate + ADP + H(+)</text>
        <dbReference type="Rhea" id="RHEA:25104"/>
        <dbReference type="ChEBI" id="CHEBI:15378"/>
        <dbReference type="ChEBI" id="CHEBI:30616"/>
        <dbReference type="ChEBI" id="CHEBI:57761"/>
        <dbReference type="ChEBI" id="CHEBI:58451"/>
        <dbReference type="ChEBI" id="CHEBI:456216"/>
        <dbReference type="EC" id="2.7.1.35"/>
    </reaction>
    <physiologicalReaction direction="left-to-right" evidence="12">
        <dbReference type="Rhea" id="RHEA:25105"/>
    </physiologicalReaction>
</comment>
<evidence type="ECO:0000256" key="2">
    <source>
        <dbReference type="ARBA" id="ARBA00004835"/>
    </source>
</evidence>
<keyword evidence="7" id="KW-0808">Transferase</keyword>
<evidence type="ECO:0000256" key="11">
    <source>
        <dbReference type="ARBA" id="ARBA00032808"/>
    </source>
</evidence>
<evidence type="ECO:0000313" key="18">
    <source>
        <dbReference type="RefSeq" id="XP_025830580.1"/>
    </source>
</evidence>
<dbReference type="GO" id="GO:0008478">
    <property type="term" value="F:pyridoxal kinase activity"/>
    <property type="evidence" value="ECO:0007669"/>
    <property type="project" value="UniProtKB-EC"/>
</dbReference>
<dbReference type="GO" id="GO:0005524">
    <property type="term" value="F:ATP binding"/>
    <property type="evidence" value="ECO:0007669"/>
    <property type="project" value="UniProtKB-KW"/>
</dbReference>
<evidence type="ECO:0000256" key="7">
    <source>
        <dbReference type="ARBA" id="ARBA00022679"/>
    </source>
</evidence>
<comment type="pathway">
    <text evidence="2">Cofactor metabolism; pyridoxal 5'-phosphate salvage; pyridoxine 5'-phosphate from pyridoxine: step 1/1.</text>
</comment>
<dbReference type="CDD" id="cd01173">
    <property type="entry name" value="pyridoxal_pyridoxamine_kinase"/>
    <property type="match status" value="1"/>
</dbReference>
<dbReference type="RefSeq" id="XP_025830580.1">
    <property type="nucleotide sequence ID" value="XM_025974795.1"/>
</dbReference>
<comment type="similarity">
    <text evidence="4">Belongs to the pyridoxine kinase family.</text>
</comment>
<evidence type="ECO:0000256" key="6">
    <source>
        <dbReference type="ARBA" id="ARBA00018134"/>
    </source>
</evidence>
<evidence type="ECO:0000256" key="13">
    <source>
        <dbReference type="ARBA" id="ARBA00047377"/>
    </source>
</evidence>
<dbReference type="RefSeq" id="XP_025830579.1">
    <property type="nucleotide sequence ID" value="XM_025974794.1"/>
</dbReference>
<dbReference type="GO" id="GO:0009443">
    <property type="term" value="P:pyridoxal 5'-phosphate salvage"/>
    <property type="evidence" value="ECO:0007669"/>
    <property type="project" value="InterPro"/>
</dbReference>
<reference evidence="17 18" key="1">
    <citation type="submission" date="2025-04" db="UniProtKB">
        <authorList>
            <consortium name="RefSeq"/>
        </authorList>
    </citation>
    <scope>IDENTIFICATION</scope>
    <source>
        <tissue evidence="17 18">Entire body</tissue>
    </source>
</reference>
<dbReference type="AlphaFoldDB" id="A0A7F5R4X1"/>
<evidence type="ECO:0000256" key="12">
    <source>
        <dbReference type="ARBA" id="ARBA00047310"/>
    </source>
</evidence>
<dbReference type="InterPro" id="IPR013749">
    <property type="entry name" value="PM/HMP-P_kinase-1"/>
</dbReference>
<dbReference type="UniPathway" id="UPA01068">
    <property type="reaction ID" value="UER00298"/>
</dbReference>
<dbReference type="InterPro" id="IPR029056">
    <property type="entry name" value="Ribokinase-like"/>
</dbReference>
<evidence type="ECO:0000259" key="15">
    <source>
        <dbReference type="Pfam" id="PF08543"/>
    </source>
</evidence>
<dbReference type="Pfam" id="PF08543">
    <property type="entry name" value="Phos_pyr_kin"/>
    <property type="match status" value="1"/>
</dbReference>
<comment type="pathway">
    <text evidence="3">Cofactor metabolism; pyridoxal 5'-phosphate salvage; pyridoxal 5'-phosphate from pyridoxal: step 1/1.</text>
</comment>
<dbReference type="EC" id="2.7.1.35" evidence="5"/>
<feature type="domain" description="Pyridoxamine kinase/Phosphomethylpyrimidine kinase" evidence="15">
    <location>
        <begin position="111"/>
        <end position="282"/>
    </location>
</feature>
<gene>
    <name evidence="17 18" type="primary">LOC108735022</name>
</gene>
<comment type="catalytic activity">
    <reaction evidence="14">
        <text>pyridoxine + ATP = pyridoxine 5'-phosphate + ADP + H(+)</text>
        <dbReference type="Rhea" id="RHEA:25108"/>
        <dbReference type="ChEBI" id="CHEBI:15378"/>
        <dbReference type="ChEBI" id="CHEBI:16709"/>
        <dbReference type="ChEBI" id="CHEBI:30616"/>
        <dbReference type="ChEBI" id="CHEBI:58589"/>
        <dbReference type="ChEBI" id="CHEBI:456216"/>
        <dbReference type="EC" id="2.7.1.35"/>
    </reaction>
    <physiologicalReaction direction="left-to-right" evidence="14">
        <dbReference type="Rhea" id="RHEA:25109"/>
    </physiologicalReaction>
</comment>
<dbReference type="Gene3D" id="3.40.1190.20">
    <property type="match status" value="1"/>
</dbReference>
<evidence type="ECO:0000256" key="9">
    <source>
        <dbReference type="ARBA" id="ARBA00022777"/>
    </source>
</evidence>
<proteinExistence type="inferred from homology"/>
<comment type="catalytic activity">
    <reaction evidence="13">
        <text>pyridoxal + ATP = pyridoxal 5'-phosphate + ADP + H(+)</text>
        <dbReference type="Rhea" id="RHEA:10224"/>
        <dbReference type="ChEBI" id="CHEBI:15378"/>
        <dbReference type="ChEBI" id="CHEBI:17310"/>
        <dbReference type="ChEBI" id="CHEBI:30616"/>
        <dbReference type="ChEBI" id="CHEBI:456216"/>
        <dbReference type="ChEBI" id="CHEBI:597326"/>
        <dbReference type="EC" id="2.7.1.35"/>
    </reaction>
    <physiologicalReaction direction="left-to-right" evidence="13">
        <dbReference type="Rhea" id="RHEA:10225"/>
    </physiologicalReaction>
</comment>
<dbReference type="InterPro" id="IPR004625">
    <property type="entry name" value="PyrdxlKinase"/>
</dbReference>
<dbReference type="GO" id="GO:0005829">
    <property type="term" value="C:cytosol"/>
    <property type="evidence" value="ECO:0007669"/>
    <property type="project" value="TreeGrafter"/>
</dbReference>
<evidence type="ECO:0000256" key="5">
    <source>
        <dbReference type="ARBA" id="ARBA00012104"/>
    </source>
</evidence>
<keyword evidence="8" id="KW-0547">Nucleotide-binding</keyword>
<keyword evidence="9" id="KW-0418">Kinase</keyword>
<evidence type="ECO:0000256" key="14">
    <source>
        <dbReference type="ARBA" id="ARBA00048524"/>
    </source>
</evidence>
<accession>A0A7F5R4X1</accession>
<comment type="pathway">
    <text evidence="1">Cofactor metabolism; pyridoxal 5'-phosphate salvage; pyridoxamine 5'-phosphate from pyridoxamine: step 1/1.</text>
</comment>
<evidence type="ECO:0000313" key="17">
    <source>
        <dbReference type="RefSeq" id="XP_025830579.1"/>
    </source>
</evidence>
<evidence type="ECO:0000256" key="4">
    <source>
        <dbReference type="ARBA" id="ARBA00008805"/>
    </source>
</evidence>
<dbReference type="PANTHER" id="PTHR10534">
    <property type="entry name" value="PYRIDOXAL KINASE"/>
    <property type="match status" value="1"/>
</dbReference>
<evidence type="ECO:0000256" key="8">
    <source>
        <dbReference type="ARBA" id="ARBA00022741"/>
    </source>
</evidence>
<evidence type="ECO:0000256" key="3">
    <source>
        <dbReference type="ARBA" id="ARBA00005210"/>
    </source>
</evidence>
<evidence type="ECO:0000256" key="10">
    <source>
        <dbReference type="ARBA" id="ARBA00022840"/>
    </source>
</evidence>
<protein>
    <recommendedName>
        <fullName evidence="6">Pyridoxal kinase</fullName>
        <ecNumber evidence="5">2.7.1.35</ecNumber>
    </recommendedName>
    <alternativeName>
        <fullName evidence="11">Pyridoxine kinase</fullName>
    </alternativeName>
</protein>
<keyword evidence="10" id="KW-0067">ATP-binding</keyword>
<dbReference type="Proteomes" id="UP000192223">
    <property type="component" value="Unplaced"/>
</dbReference>
<dbReference type="GeneID" id="108735022"/>
<organism evidence="16 17">
    <name type="scientific">Agrilus planipennis</name>
    <name type="common">Emerald ash borer</name>
    <name type="synonym">Agrilus marcopoli</name>
    <dbReference type="NCBI Taxonomy" id="224129"/>
    <lineage>
        <taxon>Eukaryota</taxon>
        <taxon>Metazoa</taxon>
        <taxon>Ecdysozoa</taxon>
        <taxon>Arthropoda</taxon>
        <taxon>Hexapoda</taxon>
        <taxon>Insecta</taxon>
        <taxon>Pterygota</taxon>
        <taxon>Neoptera</taxon>
        <taxon>Endopterygota</taxon>
        <taxon>Coleoptera</taxon>
        <taxon>Polyphaga</taxon>
        <taxon>Elateriformia</taxon>
        <taxon>Buprestoidea</taxon>
        <taxon>Buprestidae</taxon>
        <taxon>Agrilinae</taxon>
        <taxon>Agrilus</taxon>
    </lineage>
</organism>
<dbReference type="OrthoDB" id="2104723at2759"/>
<evidence type="ECO:0000313" key="16">
    <source>
        <dbReference type="Proteomes" id="UP000192223"/>
    </source>
</evidence>